<organism evidence="1 2">
    <name type="scientific">Flavilitoribacter nigricans (strain ATCC 23147 / DSM 23189 / NBRC 102662 / NCIMB 1420 / SS-2)</name>
    <name type="common">Lewinella nigricans</name>
    <dbReference type="NCBI Taxonomy" id="1122177"/>
    <lineage>
        <taxon>Bacteria</taxon>
        <taxon>Pseudomonadati</taxon>
        <taxon>Bacteroidota</taxon>
        <taxon>Saprospiria</taxon>
        <taxon>Saprospirales</taxon>
        <taxon>Lewinellaceae</taxon>
        <taxon>Flavilitoribacter</taxon>
    </lineage>
</organism>
<dbReference type="PROSITE" id="PS51257">
    <property type="entry name" value="PROKAR_LIPOPROTEIN"/>
    <property type="match status" value="1"/>
</dbReference>
<reference evidence="1 2" key="1">
    <citation type="submission" date="2017-10" db="EMBL/GenBank/DDBJ databases">
        <title>The draft genome sequence of Lewinella nigricans NBRC 102662.</title>
        <authorList>
            <person name="Wang K."/>
        </authorList>
    </citation>
    <scope>NUCLEOTIDE SEQUENCE [LARGE SCALE GENOMIC DNA]</scope>
    <source>
        <strain evidence="1 2">NBRC 102662</strain>
    </source>
</reference>
<keyword evidence="2" id="KW-1185">Reference proteome</keyword>
<comment type="caution">
    <text evidence="1">The sequence shown here is derived from an EMBL/GenBank/DDBJ whole genome shotgun (WGS) entry which is preliminary data.</text>
</comment>
<dbReference type="InterPro" id="IPR046732">
    <property type="entry name" value="DUF6624"/>
</dbReference>
<dbReference type="RefSeq" id="WP_099151305.1">
    <property type="nucleotide sequence ID" value="NZ_PDUD01000022.1"/>
</dbReference>
<accession>A0A2D0NBV7</accession>
<proteinExistence type="predicted"/>
<dbReference type="AlphaFoldDB" id="A0A2D0NBV7"/>
<name>A0A2D0NBV7_FLAN2</name>
<evidence type="ECO:0000313" key="2">
    <source>
        <dbReference type="Proteomes" id="UP000223913"/>
    </source>
</evidence>
<dbReference type="Pfam" id="PF20329">
    <property type="entry name" value="DUF6624"/>
    <property type="match status" value="1"/>
</dbReference>
<dbReference type="Proteomes" id="UP000223913">
    <property type="component" value="Unassembled WGS sequence"/>
</dbReference>
<sequence length="275" mass="31167">MKIKLTLVFLVSAFIACQDTSLRKITEEEVIERIVNRDMPDPAEVVIKNTDGDIISVDSLKQLEMTGAYFEDFYANSDNEIVEVVVRPKTAADDAMMKKIQERVKPPVPELQTVAIDCDQKAKILQDLYERDQSMRTQGGQVDPKVDFANLEVVVSLIEKCGMPTLEEVSKEQMAGIWAVLQHAIPHYQKKYIPLLEASAKNGDISWEIIAVMKDRALMYDGQPQIYGSQISNGKLYELAEPEYVNQRRATMGMGPIEPYLERFGINFDVEQQTK</sequence>
<gene>
    <name evidence="1" type="ORF">CRP01_17190</name>
</gene>
<evidence type="ECO:0000313" key="1">
    <source>
        <dbReference type="EMBL" id="PHN05253.1"/>
    </source>
</evidence>
<dbReference type="EMBL" id="PDUD01000022">
    <property type="protein sequence ID" value="PHN05253.1"/>
    <property type="molecule type" value="Genomic_DNA"/>
</dbReference>
<protein>
    <submittedName>
        <fullName evidence="1">Uncharacterized protein</fullName>
    </submittedName>
</protein>
<dbReference type="OrthoDB" id="2989458at2"/>